<dbReference type="AlphaFoldDB" id="A6K5D5"/>
<evidence type="ECO:0000313" key="1">
    <source>
        <dbReference type="EMBL" id="EDL99444.1"/>
    </source>
</evidence>
<dbReference type="Proteomes" id="UP000234681">
    <property type="component" value="Chromosome 4"/>
</dbReference>
<name>A6K5D5_RAT</name>
<sequence>MLVSTEGELLYTSDFQEC</sequence>
<proteinExistence type="predicted"/>
<organism evidence="1 2">
    <name type="scientific">Rattus norvegicus</name>
    <name type="common">Rat</name>
    <dbReference type="NCBI Taxonomy" id="10116"/>
    <lineage>
        <taxon>Eukaryota</taxon>
        <taxon>Metazoa</taxon>
        <taxon>Chordata</taxon>
        <taxon>Craniata</taxon>
        <taxon>Vertebrata</taxon>
        <taxon>Euteleostomi</taxon>
        <taxon>Mammalia</taxon>
        <taxon>Eutheria</taxon>
        <taxon>Euarchontoglires</taxon>
        <taxon>Glires</taxon>
        <taxon>Rodentia</taxon>
        <taxon>Myomorpha</taxon>
        <taxon>Muroidea</taxon>
        <taxon>Muridae</taxon>
        <taxon>Murinae</taxon>
        <taxon>Rattus</taxon>
    </lineage>
</organism>
<gene>
    <name evidence="1" type="ORF">rCG_24436</name>
</gene>
<accession>A6K5D5</accession>
<reference evidence="2" key="1">
    <citation type="submission" date="2005-09" db="EMBL/GenBank/DDBJ databases">
        <authorList>
            <person name="Mural R.J."/>
            <person name="Li P.W."/>
            <person name="Adams M.D."/>
            <person name="Amanatides P.G."/>
            <person name="Baden-Tillson H."/>
            <person name="Barnstead M."/>
            <person name="Chin S.H."/>
            <person name="Dew I."/>
            <person name="Evans C.A."/>
            <person name="Ferriera S."/>
            <person name="Flanigan M."/>
            <person name="Fosler C."/>
            <person name="Glodek A."/>
            <person name="Gu Z."/>
            <person name="Holt R.A."/>
            <person name="Jennings D."/>
            <person name="Kraft C.L."/>
            <person name="Lu F."/>
            <person name="Nguyen T."/>
            <person name="Nusskern D.R."/>
            <person name="Pfannkoch C.M."/>
            <person name="Sitter C."/>
            <person name="Sutton G.G."/>
            <person name="Venter J.C."/>
            <person name="Wang Z."/>
            <person name="Woodage T."/>
            <person name="Zheng X.H."/>
            <person name="Zhong F."/>
        </authorList>
    </citation>
    <scope>NUCLEOTIDE SEQUENCE [LARGE SCALE GENOMIC DNA]</scope>
    <source>
        <strain>BN</strain>
        <strain evidence="2">Sprague-Dawley</strain>
    </source>
</reference>
<protein>
    <submittedName>
        <fullName evidence="1">RCG24436</fullName>
    </submittedName>
</protein>
<evidence type="ECO:0000313" key="2">
    <source>
        <dbReference type="Proteomes" id="UP000234681"/>
    </source>
</evidence>
<dbReference type="EMBL" id="CH474020">
    <property type="protein sequence ID" value="EDL99444.1"/>
    <property type="molecule type" value="Genomic_DNA"/>
</dbReference>